<evidence type="ECO:0000313" key="10">
    <source>
        <dbReference type="Proteomes" id="UP000015346"/>
    </source>
</evidence>
<dbReference type="GO" id="GO:0005524">
    <property type="term" value="F:ATP binding"/>
    <property type="evidence" value="ECO:0007669"/>
    <property type="project" value="UniProtKB-KW"/>
</dbReference>
<dbReference type="AlphaFoldDB" id="S9QY75"/>
<dbReference type="GO" id="GO:0016887">
    <property type="term" value="F:ATP hydrolysis activity"/>
    <property type="evidence" value="ECO:0007669"/>
    <property type="project" value="InterPro"/>
</dbReference>
<keyword evidence="9" id="KW-0762">Sugar transport</keyword>
<dbReference type="InterPro" id="IPR017871">
    <property type="entry name" value="ABC_transporter-like_CS"/>
</dbReference>
<keyword evidence="10" id="KW-1185">Reference proteome</keyword>
<gene>
    <name evidence="9" type="ORF">ruthe_01936</name>
</gene>
<keyword evidence="5" id="KW-0067">ATP-binding</keyword>
<dbReference type="InterPro" id="IPR050107">
    <property type="entry name" value="ABC_carbohydrate_import_ATPase"/>
</dbReference>
<sequence>MALALFGIAPATAGRIEIEGRPAAIRSPREAMALGLAYVSEDRRKLGLALSESIAANVTLPRIDSYANRWGWLDRRREMADAARFAAGMRIKAAGLSAPVGTLSGGNQQKVMLAKWLNTNPRILIVDEPTRGIDIGAKAEVHRILRELAGQGVAILVISSDLPEVLSLADRVLVMREGRLAGELPGATATEESVMRIALGAAETRGEAA</sequence>
<evidence type="ECO:0000313" key="9">
    <source>
        <dbReference type="EMBL" id="EPX84578.1"/>
    </source>
</evidence>
<dbReference type="Pfam" id="PF00005">
    <property type="entry name" value="ABC_tran"/>
    <property type="match status" value="1"/>
</dbReference>
<evidence type="ECO:0000256" key="5">
    <source>
        <dbReference type="ARBA" id="ARBA00022840"/>
    </source>
</evidence>
<reference evidence="9 10" key="1">
    <citation type="journal article" date="2013" name="Stand. Genomic Sci.">
        <title>Genome sequence of the reddish-pigmented Rubellimicrobium thermophilum type strain (DSM 16684(T)), a member of the Roseobacter clade.</title>
        <authorList>
            <person name="Fiebig A."/>
            <person name="Riedel T."/>
            <person name="Gronow S."/>
            <person name="Petersen J."/>
            <person name="Klenk H.P."/>
            <person name="Goker M."/>
        </authorList>
    </citation>
    <scope>NUCLEOTIDE SEQUENCE [LARGE SCALE GENOMIC DNA]</scope>
    <source>
        <strain evidence="9 10">DSM 16684</strain>
    </source>
</reference>
<keyword evidence="3" id="KW-0677">Repeat</keyword>
<dbReference type="PANTHER" id="PTHR43790:SF3">
    <property type="entry name" value="D-ALLOSE IMPORT ATP-BINDING PROTEIN ALSA-RELATED"/>
    <property type="match status" value="1"/>
</dbReference>
<name>S9QY75_9RHOB</name>
<evidence type="ECO:0000256" key="3">
    <source>
        <dbReference type="ARBA" id="ARBA00022737"/>
    </source>
</evidence>
<dbReference type="SUPFAM" id="SSF52540">
    <property type="entry name" value="P-loop containing nucleoside triphosphate hydrolases"/>
    <property type="match status" value="1"/>
</dbReference>
<accession>S9QY75</accession>
<feature type="domain" description="ABC transporter" evidence="8">
    <location>
        <begin position="3"/>
        <end position="202"/>
    </location>
</feature>
<dbReference type="InterPro" id="IPR027417">
    <property type="entry name" value="P-loop_NTPase"/>
</dbReference>
<comment type="caution">
    <text evidence="9">The sequence shown here is derived from an EMBL/GenBank/DDBJ whole genome shotgun (WGS) entry which is preliminary data.</text>
</comment>
<evidence type="ECO:0000256" key="7">
    <source>
        <dbReference type="ARBA" id="ARBA00023136"/>
    </source>
</evidence>
<dbReference type="PROSITE" id="PS50893">
    <property type="entry name" value="ABC_TRANSPORTER_2"/>
    <property type="match status" value="1"/>
</dbReference>
<dbReference type="InterPro" id="IPR003439">
    <property type="entry name" value="ABC_transporter-like_ATP-bd"/>
</dbReference>
<dbReference type="PANTHER" id="PTHR43790">
    <property type="entry name" value="CARBOHYDRATE TRANSPORT ATP-BINDING PROTEIN MG119-RELATED"/>
    <property type="match status" value="1"/>
</dbReference>
<dbReference type="PROSITE" id="PS00211">
    <property type="entry name" value="ABC_TRANSPORTER_1"/>
    <property type="match status" value="1"/>
</dbReference>
<dbReference type="CDD" id="cd03215">
    <property type="entry name" value="ABC_Carb_Monos_II"/>
    <property type="match status" value="1"/>
</dbReference>
<evidence type="ECO:0000259" key="8">
    <source>
        <dbReference type="PROSITE" id="PS50893"/>
    </source>
</evidence>
<dbReference type="HOGENOM" id="CLU_000604_1_2_5"/>
<evidence type="ECO:0000256" key="6">
    <source>
        <dbReference type="ARBA" id="ARBA00022967"/>
    </source>
</evidence>
<dbReference type="Proteomes" id="UP000015346">
    <property type="component" value="Unassembled WGS sequence"/>
</dbReference>
<evidence type="ECO:0000256" key="1">
    <source>
        <dbReference type="ARBA" id="ARBA00022448"/>
    </source>
</evidence>
<evidence type="ECO:0000256" key="2">
    <source>
        <dbReference type="ARBA" id="ARBA00022475"/>
    </source>
</evidence>
<keyword evidence="7" id="KW-0472">Membrane</keyword>
<keyword evidence="1" id="KW-0813">Transport</keyword>
<keyword evidence="6" id="KW-1278">Translocase</keyword>
<proteinExistence type="predicted"/>
<organism evidence="9 10">
    <name type="scientific">Rubellimicrobium thermophilum DSM 16684</name>
    <dbReference type="NCBI Taxonomy" id="1123069"/>
    <lineage>
        <taxon>Bacteria</taxon>
        <taxon>Pseudomonadati</taxon>
        <taxon>Pseudomonadota</taxon>
        <taxon>Alphaproteobacteria</taxon>
        <taxon>Rhodobacterales</taxon>
        <taxon>Roseobacteraceae</taxon>
        <taxon>Rubellimicrobium</taxon>
    </lineage>
</organism>
<dbReference type="EMBL" id="AOLV01000020">
    <property type="protein sequence ID" value="EPX84578.1"/>
    <property type="molecule type" value="Genomic_DNA"/>
</dbReference>
<protein>
    <submittedName>
        <fullName evidence="9">ABC-type sugar transport system, ATPase component</fullName>
    </submittedName>
</protein>
<dbReference type="PATRIC" id="fig|1123069.3.peg.1905"/>
<keyword evidence="2" id="KW-1003">Cell membrane</keyword>
<evidence type="ECO:0000256" key="4">
    <source>
        <dbReference type="ARBA" id="ARBA00022741"/>
    </source>
</evidence>
<dbReference type="Gene3D" id="3.40.50.300">
    <property type="entry name" value="P-loop containing nucleotide triphosphate hydrolases"/>
    <property type="match status" value="1"/>
</dbReference>
<dbReference type="STRING" id="1123069.ruthe_01936"/>
<keyword evidence="4" id="KW-0547">Nucleotide-binding</keyword>